<comment type="caution">
    <text evidence="2">The sequence shown here is derived from an EMBL/GenBank/DDBJ whole genome shotgun (WGS) entry which is preliminary data.</text>
</comment>
<dbReference type="GO" id="GO:0042781">
    <property type="term" value="F:3'-tRNA processing endoribonuclease activity"/>
    <property type="evidence" value="ECO:0007669"/>
    <property type="project" value="TreeGrafter"/>
</dbReference>
<evidence type="ECO:0000313" key="3">
    <source>
        <dbReference type="Proteomes" id="UP000238642"/>
    </source>
</evidence>
<reference evidence="2 3" key="1">
    <citation type="submission" date="2018-02" db="EMBL/GenBank/DDBJ databases">
        <title>The draft genome of Sphingobacterium gobiense H7.</title>
        <authorList>
            <person name="Li L."/>
            <person name="Liu L."/>
            <person name="Zhang X."/>
            <person name="Wang T."/>
            <person name="Liang L."/>
        </authorList>
    </citation>
    <scope>NUCLEOTIDE SEQUENCE [LARGE SCALE GENOMIC DNA]</scope>
    <source>
        <strain evidence="2 3">ACCC 05757</strain>
    </source>
</reference>
<dbReference type="InterPro" id="IPR036866">
    <property type="entry name" value="RibonucZ/Hydroxyglut_hydro"/>
</dbReference>
<dbReference type="Proteomes" id="UP000238642">
    <property type="component" value="Unassembled WGS sequence"/>
</dbReference>
<dbReference type="EMBL" id="PVBS01000001">
    <property type="protein sequence ID" value="PRD55962.1"/>
    <property type="molecule type" value="Genomic_DNA"/>
</dbReference>
<proteinExistence type="predicted"/>
<dbReference type="SUPFAM" id="SSF56281">
    <property type="entry name" value="Metallo-hydrolase/oxidoreductase"/>
    <property type="match status" value="1"/>
</dbReference>
<dbReference type="Pfam" id="PF23023">
    <property type="entry name" value="Anti-Pycsar_Apyc1"/>
    <property type="match status" value="1"/>
</dbReference>
<dbReference type="Gene3D" id="3.60.15.10">
    <property type="entry name" value="Ribonuclease Z/Hydroxyacylglutathione hydrolase-like"/>
    <property type="match status" value="1"/>
</dbReference>
<keyword evidence="2" id="KW-0378">Hydrolase</keyword>
<sequence length="248" mass="27670">MKKRSTHILTVVGCGDAFSSGGNAQTCFHIESPEGTLLIDCGTGTLAGLKKHGLSVAEIDTIIISHFHGDHYGGLPFLLLDAAKEKREEPLTIVSPPGGKQKIQQLVELLYPGSNVLDNLNLNYVSYRQETEITLSYVTVTPIPVIHKPESQPHGIRIRTEQKTIGYSGDTGWTDQLIKIATDTDLFICECCFYATAVDGHIHYLQLYEKINHFRTKQILLTHFDEEMLANLDKVELRYAYDGLQLII</sequence>
<dbReference type="PANTHER" id="PTHR46018:SF7">
    <property type="entry name" value="RIBONUCLEASE Z"/>
    <property type="match status" value="1"/>
</dbReference>
<evidence type="ECO:0000259" key="1">
    <source>
        <dbReference type="SMART" id="SM00849"/>
    </source>
</evidence>
<dbReference type="InterPro" id="IPR001279">
    <property type="entry name" value="Metallo-B-lactamas"/>
</dbReference>
<gene>
    <name evidence="2" type="ORF">C5749_01325</name>
</gene>
<keyword evidence="3" id="KW-1185">Reference proteome</keyword>
<name>A0A2S9JRP6_9SPHI</name>
<evidence type="ECO:0000313" key="2">
    <source>
        <dbReference type="EMBL" id="PRD55962.1"/>
    </source>
</evidence>
<protein>
    <submittedName>
        <fullName evidence="2">MBL fold metallo-hydrolase</fullName>
    </submittedName>
</protein>
<dbReference type="SMART" id="SM00849">
    <property type="entry name" value="Lactamase_B"/>
    <property type="match status" value="1"/>
</dbReference>
<feature type="domain" description="Metallo-beta-lactamase" evidence="1">
    <location>
        <begin position="24"/>
        <end position="201"/>
    </location>
</feature>
<organism evidence="2 3">
    <name type="scientific">Sphingobacterium gobiense</name>
    <dbReference type="NCBI Taxonomy" id="1382456"/>
    <lineage>
        <taxon>Bacteria</taxon>
        <taxon>Pseudomonadati</taxon>
        <taxon>Bacteroidota</taxon>
        <taxon>Sphingobacteriia</taxon>
        <taxon>Sphingobacteriales</taxon>
        <taxon>Sphingobacteriaceae</taxon>
        <taxon>Sphingobacterium</taxon>
    </lineage>
</organism>
<accession>A0A2S9JRP6</accession>
<dbReference type="RefSeq" id="WP_105722311.1">
    <property type="nucleotide sequence ID" value="NZ_PVBS01000001.1"/>
</dbReference>
<dbReference type="OrthoDB" id="9800940at2"/>
<dbReference type="AlphaFoldDB" id="A0A2S9JRP6"/>
<dbReference type="PANTHER" id="PTHR46018">
    <property type="entry name" value="ZINC PHOSPHODIESTERASE ELAC PROTEIN 1"/>
    <property type="match status" value="1"/>
</dbReference>
<dbReference type="CDD" id="cd07740">
    <property type="entry name" value="metallo-hydrolase-like_MBL-fold"/>
    <property type="match status" value="1"/>
</dbReference>